<dbReference type="InterPro" id="IPR011701">
    <property type="entry name" value="MFS"/>
</dbReference>
<evidence type="ECO:0000256" key="2">
    <source>
        <dbReference type="ARBA" id="ARBA00022692"/>
    </source>
</evidence>
<comment type="caution">
    <text evidence="8">The sequence shown here is derived from an EMBL/GenBank/DDBJ whole genome shotgun (WGS) entry which is preliminary data.</text>
</comment>
<feature type="transmembrane region" description="Helical" evidence="6">
    <location>
        <begin position="12"/>
        <end position="32"/>
    </location>
</feature>
<dbReference type="RefSeq" id="WP_311617350.1">
    <property type="nucleotide sequence ID" value="NZ_JAVREV010000005.1"/>
</dbReference>
<feature type="transmembrane region" description="Helical" evidence="6">
    <location>
        <begin position="79"/>
        <end position="96"/>
    </location>
</feature>
<evidence type="ECO:0000259" key="7">
    <source>
        <dbReference type="PROSITE" id="PS50850"/>
    </source>
</evidence>
<keyword evidence="2 6" id="KW-0812">Transmembrane</keyword>
<dbReference type="PRINTS" id="PR01036">
    <property type="entry name" value="TCRTETB"/>
</dbReference>
<feature type="transmembrane region" description="Helical" evidence="6">
    <location>
        <begin position="165"/>
        <end position="187"/>
    </location>
</feature>
<organism evidence="8 9">
    <name type="scientific">Streptomyces johnsoniae</name>
    <dbReference type="NCBI Taxonomy" id="3075532"/>
    <lineage>
        <taxon>Bacteria</taxon>
        <taxon>Bacillati</taxon>
        <taxon>Actinomycetota</taxon>
        <taxon>Actinomycetes</taxon>
        <taxon>Kitasatosporales</taxon>
        <taxon>Streptomycetaceae</taxon>
        <taxon>Streptomyces</taxon>
    </lineage>
</organism>
<feature type="transmembrane region" description="Helical" evidence="6">
    <location>
        <begin position="199"/>
        <end position="218"/>
    </location>
</feature>
<dbReference type="InterPro" id="IPR036259">
    <property type="entry name" value="MFS_trans_sf"/>
</dbReference>
<dbReference type="Gene3D" id="1.20.1250.20">
    <property type="entry name" value="MFS general substrate transporter like domains"/>
    <property type="match status" value="1"/>
</dbReference>
<evidence type="ECO:0000256" key="4">
    <source>
        <dbReference type="ARBA" id="ARBA00023136"/>
    </source>
</evidence>
<keyword evidence="3 6" id="KW-1133">Transmembrane helix</keyword>
<reference evidence="9" key="1">
    <citation type="submission" date="2023-07" db="EMBL/GenBank/DDBJ databases">
        <title>30 novel species of actinomycetes from the DSMZ collection.</title>
        <authorList>
            <person name="Nouioui I."/>
        </authorList>
    </citation>
    <scope>NUCLEOTIDE SEQUENCE [LARGE SCALE GENOMIC DNA]</scope>
    <source>
        <strain evidence="9">DSM 41886</strain>
    </source>
</reference>
<dbReference type="Proteomes" id="UP001183615">
    <property type="component" value="Unassembled WGS sequence"/>
</dbReference>
<dbReference type="PANTHER" id="PTHR42718">
    <property type="entry name" value="MAJOR FACILITATOR SUPERFAMILY MULTIDRUG TRANSPORTER MFSC"/>
    <property type="match status" value="1"/>
</dbReference>
<dbReference type="EMBL" id="JAVREV010000005">
    <property type="protein sequence ID" value="MDT0442959.1"/>
    <property type="molecule type" value="Genomic_DNA"/>
</dbReference>
<feature type="transmembrane region" description="Helical" evidence="6">
    <location>
        <begin position="138"/>
        <end position="159"/>
    </location>
</feature>
<evidence type="ECO:0000256" key="6">
    <source>
        <dbReference type="SAM" id="Phobius"/>
    </source>
</evidence>
<gene>
    <name evidence="8" type="ORF">RM779_10170</name>
</gene>
<sequence length="513" mass="51922">MNDPPPQGPRRWWALGALTVTMLVLGFDLTILNVALPTLAVDLGADTAAQQWMIDAFLVVFAAALLPAGLLGDRHGRRRMLVTGLVILLAGSLLGMCADGPGLVIAARAVMGLGAALVSALSVAVLPSLFGPGERTRAIATLTTALALGMPIGPLIGGWLLDHYWWGAIFLINVPLIALGIAACLLLLPETRNPAAPSFDPLTCALSAGGLGALVLGLTEGPARGFADPLVAGALATAVVLLTLLAARERRAAAPLLRIGLLRNPGFGWNAAVGALTGFILAALIFVLPQYLQSVHDHDAFGAGLRLMPMLGGVVLAARGCQPLVRQFGSRGVIATGLVLLCFAGVLGSTTQVDSGYGLTAVWLAVAGLGSGLALVPATDAAIDALPAAHSGVGAGLLMTLRQVGGALGVALLGSLLARVYRGHLDTGGLSPEAAATSQESVSAARLLAARTGSAELTEAARTAFVHAMSVTLYVCAIAALAAALLAGLLLPQRRAPAGVLAVEAPAEGETRT</sequence>
<dbReference type="SUPFAM" id="SSF103473">
    <property type="entry name" value="MFS general substrate transporter"/>
    <property type="match status" value="1"/>
</dbReference>
<dbReference type="Pfam" id="PF07690">
    <property type="entry name" value="MFS_1"/>
    <property type="match status" value="1"/>
</dbReference>
<accession>A0ABU2S1T6</accession>
<evidence type="ECO:0000313" key="8">
    <source>
        <dbReference type="EMBL" id="MDT0442959.1"/>
    </source>
</evidence>
<evidence type="ECO:0000313" key="9">
    <source>
        <dbReference type="Proteomes" id="UP001183615"/>
    </source>
</evidence>
<dbReference type="CDD" id="cd17321">
    <property type="entry name" value="MFS_MMR_MDR_like"/>
    <property type="match status" value="1"/>
</dbReference>
<name>A0ABU2S1T6_9ACTN</name>
<feature type="transmembrane region" description="Helical" evidence="6">
    <location>
        <begin position="471"/>
        <end position="491"/>
    </location>
</feature>
<feature type="transmembrane region" description="Helical" evidence="6">
    <location>
        <begin position="330"/>
        <end position="349"/>
    </location>
</feature>
<keyword evidence="5" id="KW-0046">Antibiotic resistance</keyword>
<keyword evidence="9" id="KW-1185">Reference proteome</keyword>
<feature type="transmembrane region" description="Helical" evidence="6">
    <location>
        <begin position="267"/>
        <end position="288"/>
    </location>
</feature>
<feature type="transmembrane region" description="Helical" evidence="6">
    <location>
        <begin position="230"/>
        <end position="247"/>
    </location>
</feature>
<comment type="subcellular location">
    <subcellularLocation>
        <location evidence="1">Cell membrane</location>
        <topology evidence="1">Multi-pass membrane protein</topology>
    </subcellularLocation>
</comment>
<dbReference type="InterPro" id="IPR020846">
    <property type="entry name" value="MFS_dom"/>
</dbReference>
<feature type="transmembrane region" description="Helical" evidence="6">
    <location>
        <begin position="404"/>
        <end position="421"/>
    </location>
</feature>
<feature type="transmembrane region" description="Helical" evidence="6">
    <location>
        <begin position="361"/>
        <end position="383"/>
    </location>
</feature>
<dbReference type="PANTHER" id="PTHR42718:SF42">
    <property type="entry name" value="EXPORT PROTEIN"/>
    <property type="match status" value="1"/>
</dbReference>
<evidence type="ECO:0000256" key="3">
    <source>
        <dbReference type="ARBA" id="ARBA00022989"/>
    </source>
</evidence>
<evidence type="ECO:0000256" key="5">
    <source>
        <dbReference type="ARBA" id="ARBA00023251"/>
    </source>
</evidence>
<proteinExistence type="predicted"/>
<feature type="domain" description="Major facilitator superfamily (MFS) profile" evidence="7">
    <location>
        <begin position="14"/>
        <end position="495"/>
    </location>
</feature>
<feature type="transmembrane region" description="Helical" evidence="6">
    <location>
        <begin position="52"/>
        <end position="72"/>
    </location>
</feature>
<dbReference type="PROSITE" id="PS50850">
    <property type="entry name" value="MFS"/>
    <property type="match status" value="1"/>
</dbReference>
<protein>
    <submittedName>
        <fullName evidence="8">MFS transporter</fullName>
    </submittedName>
</protein>
<dbReference type="Gene3D" id="1.20.1720.10">
    <property type="entry name" value="Multidrug resistance protein D"/>
    <property type="match status" value="1"/>
</dbReference>
<keyword evidence="4 6" id="KW-0472">Membrane</keyword>
<feature type="transmembrane region" description="Helical" evidence="6">
    <location>
        <begin position="102"/>
        <end position="126"/>
    </location>
</feature>
<evidence type="ECO:0000256" key="1">
    <source>
        <dbReference type="ARBA" id="ARBA00004651"/>
    </source>
</evidence>